<keyword evidence="1" id="KW-0732">Signal</keyword>
<keyword evidence="3" id="KW-1185">Reference proteome</keyword>
<sequence length="157" mass="18172">MRIMKTLSILLLILSFSQCGSTQFEKNTPFIIDSANYMTWTGGQPGIHGINVQIQLKEKSNITFDSLYFRNKATKVEIKEASLIIANYTNSKNKNLDITLHLDPKKEFRNKLPIQKKIPFELSKNEAVLTYQLNGKTKYYKIKDIKERDTKPTQQIQ</sequence>
<evidence type="ECO:0000313" key="3">
    <source>
        <dbReference type="Proteomes" id="UP000232721"/>
    </source>
</evidence>
<organism evidence="2 3">
    <name type="scientific">Polaribacter sejongensis</name>
    <dbReference type="NCBI Taxonomy" id="985043"/>
    <lineage>
        <taxon>Bacteria</taxon>
        <taxon>Pseudomonadati</taxon>
        <taxon>Bacteroidota</taxon>
        <taxon>Flavobacteriia</taxon>
        <taxon>Flavobacteriales</taxon>
        <taxon>Flavobacteriaceae</taxon>
    </lineage>
</organism>
<feature type="chain" id="PRO_5045788419" description="Lipoprotein" evidence="1">
    <location>
        <begin position="21"/>
        <end position="157"/>
    </location>
</feature>
<accession>A0ABN5F529</accession>
<feature type="signal peptide" evidence="1">
    <location>
        <begin position="1"/>
        <end position="20"/>
    </location>
</feature>
<reference evidence="2 3" key="1">
    <citation type="submission" date="2017-02" db="EMBL/GenBank/DDBJ databases">
        <title>Trade-off between light-utilization and light-protection in marine flavobacteria.</title>
        <authorList>
            <person name="Kumagai Y."/>
            <person name="Yoshizawa S."/>
            <person name="Kogure K."/>
            <person name="Iwasaki W."/>
        </authorList>
    </citation>
    <scope>NUCLEOTIDE SEQUENCE [LARGE SCALE GENOMIC DNA]</scope>
    <source>
        <strain evidence="2 3">KCTC 23670</strain>
    </source>
</reference>
<dbReference type="Proteomes" id="UP000232721">
    <property type="component" value="Chromosome"/>
</dbReference>
<evidence type="ECO:0000256" key="1">
    <source>
        <dbReference type="SAM" id="SignalP"/>
    </source>
</evidence>
<dbReference type="EMBL" id="CP019336">
    <property type="protein sequence ID" value="AUC21715.1"/>
    <property type="molecule type" value="Genomic_DNA"/>
</dbReference>
<gene>
    <name evidence="2" type="ORF">BTO15_06165</name>
</gene>
<name>A0ABN5F529_9FLAO</name>
<evidence type="ECO:0000313" key="2">
    <source>
        <dbReference type="EMBL" id="AUC21715.1"/>
    </source>
</evidence>
<proteinExistence type="predicted"/>
<protein>
    <recommendedName>
        <fullName evidence="4">Lipoprotein</fullName>
    </recommendedName>
</protein>
<evidence type="ECO:0008006" key="4">
    <source>
        <dbReference type="Google" id="ProtNLM"/>
    </source>
</evidence>